<keyword evidence="1" id="KW-0732">Signal</keyword>
<feature type="chain" id="PRO_5039447106" evidence="1">
    <location>
        <begin position="27"/>
        <end position="159"/>
    </location>
</feature>
<dbReference type="EMBL" id="CP077093">
    <property type="protein sequence ID" value="QXI27455.1"/>
    <property type="molecule type" value="Genomic_DNA"/>
</dbReference>
<protein>
    <submittedName>
        <fullName evidence="3">LEA type 2 family protein</fullName>
    </submittedName>
</protein>
<dbReference type="InterPro" id="IPR004864">
    <property type="entry name" value="LEA_2"/>
</dbReference>
<dbReference type="KEGG" id="pvw:HU752_026700"/>
<name>A0A9E6PJC0_9PSED</name>
<reference evidence="3 4" key="1">
    <citation type="journal article" date="2020" name="Microorganisms">
        <title>Reliable Identification of Environmental Pseudomonas Isolates Using the rpoD Gene.</title>
        <authorList>
            <consortium name="The Broad Institute Genome Sequencing Platform"/>
            <person name="Girard L."/>
            <person name="Lood C."/>
            <person name="Rokni-Zadeh H."/>
            <person name="van Noort V."/>
            <person name="Lavigne R."/>
            <person name="De Mot R."/>
        </authorList>
    </citation>
    <scope>NUCLEOTIDE SEQUENCE [LARGE SCALE GENOMIC DNA]</scope>
    <source>
        <strain evidence="3 4">RW8P3</strain>
    </source>
</reference>
<dbReference type="SUPFAM" id="SSF117070">
    <property type="entry name" value="LEA14-like"/>
    <property type="match status" value="1"/>
</dbReference>
<feature type="signal peptide" evidence="1">
    <location>
        <begin position="1"/>
        <end position="26"/>
    </location>
</feature>
<dbReference type="Gene3D" id="2.60.40.1820">
    <property type="match status" value="1"/>
</dbReference>
<gene>
    <name evidence="3" type="ORF">HU752_026700</name>
</gene>
<evidence type="ECO:0000313" key="4">
    <source>
        <dbReference type="Proteomes" id="UP000634530"/>
    </source>
</evidence>
<evidence type="ECO:0000313" key="3">
    <source>
        <dbReference type="EMBL" id="QXI27455.1"/>
    </source>
</evidence>
<dbReference type="AlphaFoldDB" id="A0A9E6PJC0"/>
<keyword evidence="4" id="KW-1185">Reference proteome</keyword>
<reference evidence="3 4" key="2">
    <citation type="journal article" date="2021" name="Microorganisms">
        <title>The Ever-Expanding Pseudomonas Genus: Description of 43 New Species and Partition of the Pseudomonas putida Group.</title>
        <authorList>
            <person name="Girard L."/>
            <person name="Lood C."/>
            <person name="Hofte M."/>
            <person name="Vandamme P."/>
            <person name="Rokni-Zadeh H."/>
            <person name="van Noort V."/>
            <person name="Lavigne R."/>
            <person name="De Mot R."/>
        </authorList>
    </citation>
    <scope>NUCLEOTIDE SEQUENCE [LARGE SCALE GENOMIC DNA]</scope>
    <source>
        <strain evidence="3 4">RW8P3</strain>
    </source>
</reference>
<proteinExistence type="predicted"/>
<dbReference type="Proteomes" id="UP000634530">
    <property type="component" value="Chromosome"/>
</dbReference>
<feature type="domain" description="Water stress and hypersensitive response" evidence="2">
    <location>
        <begin position="33"/>
        <end position="152"/>
    </location>
</feature>
<organism evidence="3 4">
    <name type="scientific">Pseudomonas vanderleydeniana</name>
    <dbReference type="NCBI Taxonomy" id="2745495"/>
    <lineage>
        <taxon>Bacteria</taxon>
        <taxon>Pseudomonadati</taxon>
        <taxon>Pseudomonadota</taxon>
        <taxon>Gammaproteobacteria</taxon>
        <taxon>Pseudomonadales</taxon>
        <taxon>Pseudomonadaceae</taxon>
        <taxon>Pseudomonas</taxon>
    </lineage>
</organism>
<evidence type="ECO:0000259" key="2">
    <source>
        <dbReference type="SMART" id="SM00769"/>
    </source>
</evidence>
<dbReference type="InterPro" id="IPR013990">
    <property type="entry name" value="WHy-dom"/>
</dbReference>
<dbReference type="RefSeq" id="WP_186688769.1">
    <property type="nucleotide sequence ID" value="NZ_CP077093.1"/>
</dbReference>
<accession>A0A9E6PJC0</accession>
<dbReference type="PROSITE" id="PS51257">
    <property type="entry name" value="PROKAR_LIPOPROTEIN"/>
    <property type="match status" value="1"/>
</dbReference>
<sequence length="159" mass="18321">MHSRTLGTLALLVILALSGCASWLDAGPRDPVVSVVRVELVKARLLQQKFKLHFRIDNPNDNTLTVRALHYRIYLDQWLLAEGDYDRWLTVEPNSRAFFVVPVRTNLWQHMKPLARRLEKIDKPIPYRLEGTLETGLFIGYDVHLEHKGEIIPGDLISE</sequence>
<dbReference type="GO" id="GO:0009269">
    <property type="term" value="P:response to desiccation"/>
    <property type="evidence" value="ECO:0007669"/>
    <property type="project" value="InterPro"/>
</dbReference>
<dbReference type="Pfam" id="PF03168">
    <property type="entry name" value="LEA_2"/>
    <property type="match status" value="1"/>
</dbReference>
<evidence type="ECO:0000256" key="1">
    <source>
        <dbReference type="SAM" id="SignalP"/>
    </source>
</evidence>
<dbReference type="SMART" id="SM00769">
    <property type="entry name" value="WHy"/>
    <property type="match status" value="1"/>
</dbReference>